<dbReference type="Proteomes" id="UP000789920">
    <property type="component" value="Unassembled WGS sequence"/>
</dbReference>
<reference evidence="1" key="1">
    <citation type="submission" date="2021-06" db="EMBL/GenBank/DDBJ databases">
        <authorList>
            <person name="Kallberg Y."/>
            <person name="Tangrot J."/>
            <person name="Rosling A."/>
        </authorList>
    </citation>
    <scope>NUCLEOTIDE SEQUENCE</scope>
    <source>
        <strain evidence="1">MA461A</strain>
    </source>
</reference>
<comment type="caution">
    <text evidence="1">The sequence shown here is derived from an EMBL/GenBank/DDBJ whole genome shotgun (WGS) entry which is preliminary data.</text>
</comment>
<keyword evidence="2" id="KW-1185">Reference proteome</keyword>
<feature type="non-terminal residue" evidence="1">
    <location>
        <position position="290"/>
    </location>
</feature>
<evidence type="ECO:0000313" key="1">
    <source>
        <dbReference type="EMBL" id="CAG8744042.1"/>
    </source>
</evidence>
<gene>
    <name evidence="1" type="ORF">RPERSI_LOCUS13459</name>
</gene>
<dbReference type="EMBL" id="CAJVQC010029911">
    <property type="protein sequence ID" value="CAG8744042.1"/>
    <property type="molecule type" value="Genomic_DNA"/>
</dbReference>
<proteinExistence type="predicted"/>
<evidence type="ECO:0000313" key="2">
    <source>
        <dbReference type="Proteomes" id="UP000789920"/>
    </source>
</evidence>
<name>A0ACA9QCH0_9GLOM</name>
<organism evidence="1 2">
    <name type="scientific">Racocetra persica</name>
    <dbReference type="NCBI Taxonomy" id="160502"/>
    <lineage>
        <taxon>Eukaryota</taxon>
        <taxon>Fungi</taxon>
        <taxon>Fungi incertae sedis</taxon>
        <taxon>Mucoromycota</taxon>
        <taxon>Glomeromycotina</taxon>
        <taxon>Glomeromycetes</taxon>
        <taxon>Diversisporales</taxon>
        <taxon>Gigasporaceae</taxon>
        <taxon>Racocetra</taxon>
    </lineage>
</organism>
<accession>A0ACA9QCH0</accession>
<sequence length="290" mass="33848">MCQQNCVKLVAPFAGDPEKYCLPCFTTGMRFSASQKPERTEYYNQLIRQAQKELENRKSTTAKKIEKKFEGRVVNLCAENYVKRDDIQLNLESSFDEHLNHHSKFNNPDRLEKDLSHWAEKEIEPGEIIVLEGINALQDEEIRNMADLKIYIEADENVRLMQSTNLSEKKHVVTTRERADLIVCSNNWQEFEKEIEGIFNYIESLLKNDREELKKQLPELALPKDKKDGIYQELDSVISNLTKKIKIKKQTSEGAIESLENLEEETKELKNLKKLLEQIQGEEMLKVKIE</sequence>
<protein>
    <submittedName>
        <fullName evidence="1">36677_t:CDS:1</fullName>
    </submittedName>
</protein>